<gene>
    <name evidence="1" type="ORF">EMCG_08858</name>
</gene>
<dbReference type="Proteomes" id="UP000034164">
    <property type="component" value="Unassembled WGS sequence"/>
</dbReference>
<proteinExistence type="predicted"/>
<organism evidence="1 2">
    <name type="scientific">[Emmonsia] crescens</name>
    <dbReference type="NCBI Taxonomy" id="73230"/>
    <lineage>
        <taxon>Eukaryota</taxon>
        <taxon>Fungi</taxon>
        <taxon>Dikarya</taxon>
        <taxon>Ascomycota</taxon>
        <taxon>Pezizomycotina</taxon>
        <taxon>Eurotiomycetes</taxon>
        <taxon>Eurotiomycetidae</taxon>
        <taxon>Onygenales</taxon>
        <taxon>Ajellomycetaceae</taxon>
        <taxon>Emergomyces</taxon>
    </lineage>
</organism>
<evidence type="ECO:0000313" key="1">
    <source>
        <dbReference type="EMBL" id="KKZ65292.1"/>
    </source>
</evidence>
<protein>
    <submittedName>
        <fullName evidence="1">Uncharacterized protein</fullName>
    </submittedName>
</protein>
<dbReference type="AlphaFoldDB" id="A0A0G2I3S8"/>
<dbReference type="EMBL" id="LCZI01000673">
    <property type="protein sequence ID" value="KKZ65292.1"/>
    <property type="molecule type" value="Genomic_DNA"/>
</dbReference>
<sequence length="104" mass="11402">MRLQRQGRRVLIMLSLQSKASRSPITSSATTAVRSGPVTMRSNTSACPSLRSCAGWVMASCIPGSCTTPCTAAGLRRSISSRTWRCHMVRQRRSLWTLCSGRVE</sequence>
<accession>A0A0G2I3S8</accession>
<comment type="caution">
    <text evidence="1">The sequence shown here is derived from an EMBL/GenBank/DDBJ whole genome shotgun (WGS) entry which is preliminary data.</text>
</comment>
<evidence type="ECO:0000313" key="2">
    <source>
        <dbReference type="Proteomes" id="UP000034164"/>
    </source>
</evidence>
<dbReference type="VEuPathDB" id="FungiDB:EMCG_08858"/>
<name>A0A0G2I3S8_9EURO</name>
<reference evidence="2" key="1">
    <citation type="journal article" date="2015" name="PLoS Genet.">
        <title>The dynamic genome and transcriptome of the human fungal pathogen Blastomyces and close relative Emmonsia.</title>
        <authorList>
            <person name="Munoz J.F."/>
            <person name="Gauthier G.M."/>
            <person name="Desjardins C.A."/>
            <person name="Gallo J.E."/>
            <person name="Holder J."/>
            <person name="Sullivan T.D."/>
            <person name="Marty A.J."/>
            <person name="Carmen J.C."/>
            <person name="Chen Z."/>
            <person name="Ding L."/>
            <person name="Gujja S."/>
            <person name="Magrini V."/>
            <person name="Misas E."/>
            <person name="Mitreva M."/>
            <person name="Priest M."/>
            <person name="Saif S."/>
            <person name="Whiston E.A."/>
            <person name="Young S."/>
            <person name="Zeng Q."/>
            <person name="Goldman W.E."/>
            <person name="Mardis E.R."/>
            <person name="Taylor J.W."/>
            <person name="McEwen J.G."/>
            <person name="Clay O.K."/>
            <person name="Klein B.S."/>
            <person name="Cuomo C.A."/>
        </authorList>
    </citation>
    <scope>NUCLEOTIDE SEQUENCE [LARGE SCALE GENOMIC DNA]</scope>
    <source>
        <strain evidence="2">UAMH 3008</strain>
    </source>
</reference>